<dbReference type="EMBL" id="BCMH01000023">
    <property type="protein sequence ID" value="GAX04584.1"/>
    <property type="molecule type" value="Genomic_DNA"/>
</dbReference>
<dbReference type="Proteomes" id="UP000198430">
    <property type="component" value="Unassembled WGS sequence"/>
</dbReference>
<evidence type="ECO:0000313" key="2">
    <source>
        <dbReference type="EMBL" id="GAX04584.1"/>
    </source>
</evidence>
<sequence length="288" mass="32663">MANEVELLQLPDYSIEYTPTQIKIHNLEGLQKAVNAYANRYANVIVTDDTEKSAKDSRAKLNKLSNALDEKRRDIHRDYNKPYDEFADTIKQLRSVLQNTIDPIDDGLKELDGQHREQRKEHVQALITEMAPNYGVSASDIEIDPKWLNKTTSKKAVTEGVAVVMKQVKQAQDKFESDSLALTKYAEVNKVDAAPWIDQLKQGQDLDYLFKAIDNQVNLRKQKQKELEAQAAEAKTHQATKGDTTIDTTTGEIAEHSVTLQITTTIEEMKLLKNFMDQRGIKYQRAGA</sequence>
<reference evidence="2 3" key="1">
    <citation type="submission" date="2015-11" db="EMBL/GenBank/DDBJ databases">
        <title>Draft genome sequences of new species of the genus Lactobacillus isolated from orchardgrass silage.</title>
        <authorList>
            <person name="Tohno M."/>
            <person name="Tanizawa Y."/>
            <person name="Arita M."/>
        </authorList>
    </citation>
    <scope>NUCLEOTIDE SEQUENCE [LARGE SCALE GENOMIC DNA]</scope>
    <source>
        <strain evidence="2 3">IWT140</strain>
    </source>
</reference>
<protein>
    <recommendedName>
        <fullName evidence="4">DUF1351 domain-containing protein</fullName>
    </recommendedName>
</protein>
<feature type="coiled-coil region" evidence="1">
    <location>
        <begin position="213"/>
        <end position="240"/>
    </location>
</feature>
<accession>A0A1Z5IS35</accession>
<keyword evidence="3" id="KW-1185">Reference proteome</keyword>
<dbReference type="AlphaFoldDB" id="A0A1Z5IS35"/>
<dbReference type="Pfam" id="PF07083">
    <property type="entry name" value="DUF1351"/>
    <property type="match status" value="1"/>
</dbReference>
<proteinExistence type="predicted"/>
<evidence type="ECO:0008006" key="4">
    <source>
        <dbReference type="Google" id="ProtNLM"/>
    </source>
</evidence>
<comment type="caution">
    <text evidence="2">The sequence shown here is derived from an EMBL/GenBank/DDBJ whole genome shotgun (WGS) entry which is preliminary data.</text>
</comment>
<evidence type="ECO:0000256" key="1">
    <source>
        <dbReference type="SAM" id="Coils"/>
    </source>
</evidence>
<evidence type="ECO:0000313" key="3">
    <source>
        <dbReference type="Proteomes" id="UP000198430"/>
    </source>
</evidence>
<dbReference type="InterPro" id="IPR009785">
    <property type="entry name" value="Prophage_Lj928_Orf309"/>
</dbReference>
<gene>
    <name evidence="2" type="ORF">IWT140_02226</name>
</gene>
<name>A0A1Z5IS35_9LACO</name>
<dbReference type="RefSeq" id="WP_089089535.1">
    <property type="nucleotide sequence ID" value="NZ_BCMH01000023.1"/>
</dbReference>
<keyword evidence="1" id="KW-0175">Coiled coil</keyword>
<organism evidence="2 3">
    <name type="scientific">Secundilactobacillus pentosiphilus</name>
    <dbReference type="NCBI Taxonomy" id="1714682"/>
    <lineage>
        <taxon>Bacteria</taxon>
        <taxon>Bacillati</taxon>
        <taxon>Bacillota</taxon>
        <taxon>Bacilli</taxon>
        <taxon>Lactobacillales</taxon>
        <taxon>Lactobacillaceae</taxon>
        <taxon>Secundilactobacillus</taxon>
    </lineage>
</organism>